<protein>
    <submittedName>
        <fullName evidence="1">Uncharacterized protein</fullName>
    </submittedName>
</protein>
<accession>G8NWD3</accession>
<reference evidence="1 2" key="1">
    <citation type="submission" date="2011-11" db="EMBL/GenBank/DDBJ databases">
        <title>Complete sequence of Granulicella mallensis MP5ACTX8.</title>
        <authorList>
            <consortium name="US DOE Joint Genome Institute"/>
            <person name="Lucas S."/>
            <person name="Copeland A."/>
            <person name="Lapidus A."/>
            <person name="Cheng J.-F."/>
            <person name="Goodwin L."/>
            <person name="Pitluck S."/>
            <person name="Peters L."/>
            <person name="Lu M."/>
            <person name="Detter J.C."/>
            <person name="Han C."/>
            <person name="Tapia R."/>
            <person name="Land M."/>
            <person name="Hauser L."/>
            <person name="Kyrpides N."/>
            <person name="Ivanova N."/>
            <person name="Mikhailova N."/>
            <person name="Pagani I."/>
            <person name="Rawat S."/>
            <person name="Mannisto M."/>
            <person name="Haggblom M."/>
            <person name="Woyke T."/>
        </authorList>
    </citation>
    <scope>NUCLEOTIDE SEQUENCE [LARGE SCALE GENOMIC DNA]</scope>
    <source>
        <strain evidence="2">ATCC BAA-1857 / DSM 23137 / MP5ACTX8</strain>
    </source>
</reference>
<dbReference type="KEGG" id="gma:AciX8_3438"/>
<proteinExistence type="predicted"/>
<dbReference type="AlphaFoldDB" id="G8NWD3"/>
<evidence type="ECO:0000313" key="1">
    <source>
        <dbReference type="EMBL" id="AEU37736.1"/>
    </source>
</evidence>
<dbReference type="EMBL" id="CP003130">
    <property type="protein sequence ID" value="AEU37736.1"/>
    <property type="molecule type" value="Genomic_DNA"/>
</dbReference>
<keyword evidence="2" id="KW-1185">Reference proteome</keyword>
<evidence type="ECO:0000313" key="2">
    <source>
        <dbReference type="Proteomes" id="UP000007113"/>
    </source>
</evidence>
<dbReference type="HOGENOM" id="CLU_3184265_0_0_0"/>
<dbReference type="Proteomes" id="UP000007113">
    <property type="component" value="Chromosome"/>
</dbReference>
<gene>
    <name evidence="1" type="ordered locus">AciX8_3438</name>
</gene>
<dbReference type="STRING" id="682795.AciX8_3438"/>
<name>G8NWD3_GRAMM</name>
<sequence length="46" mass="5239">MKEPTRWRGHLVPVLSFTPKGKLTLVDLEAALRSPASRSTRRLHQT</sequence>
<organism evidence="1 2">
    <name type="scientific">Granulicella mallensis (strain ATCC BAA-1857 / DSM 23137 / MP5ACTX8)</name>
    <dbReference type="NCBI Taxonomy" id="682795"/>
    <lineage>
        <taxon>Bacteria</taxon>
        <taxon>Pseudomonadati</taxon>
        <taxon>Acidobacteriota</taxon>
        <taxon>Terriglobia</taxon>
        <taxon>Terriglobales</taxon>
        <taxon>Acidobacteriaceae</taxon>
        <taxon>Granulicella</taxon>
    </lineage>
</organism>